<name>A0A7J7LLB3_9MAGN</name>
<dbReference type="Pfam" id="PF00251">
    <property type="entry name" value="Glyco_hydro_32N"/>
    <property type="match status" value="1"/>
</dbReference>
<dbReference type="InterPro" id="IPR056735">
    <property type="entry name" value="SUS_N"/>
</dbReference>
<dbReference type="EMBL" id="JACGCM010002205">
    <property type="protein sequence ID" value="KAF6143461.1"/>
    <property type="molecule type" value="Genomic_DNA"/>
</dbReference>
<keyword evidence="8" id="KW-1185">Reference proteome</keyword>
<dbReference type="InterPro" id="IPR013148">
    <property type="entry name" value="Glyco_hydro_32_N"/>
</dbReference>
<organism evidence="7 8">
    <name type="scientific">Kingdonia uniflora</name>
    <dbReference type="NCBI Taxonomy" id="39325"/>
    <lineage>
        <taxon>Eukaryota</taxon>
        <taxon>Viridiplantae</taxon>
        <taxon>Streptophyta</taxon>
        <taxon>Embryophyta</taxon>
        <taxon>Tracheophyta</taxon>
        <taxon>Spermatophyta</taxon>
        <taxon>Magnoliopsida</taxon>
        <taxon>Ranunculales</taxon>
        <taxon>Circaeasteraceae</taxon>
        <taxon>Kingdonia</taxon>
    </lineage>
</organism>
<evidence type="ECO:0000256" key="1">
    <source>
        <dbReference type="ARBA" id="ARBA00009902"/>
    </source>
</evidence>
<dbReference type="PANTHER" id="PTHR31953">
    <property type="entry name" value="BETA-FRUCTOFURANOSIDASE, INSOLUBLE ISOENZYME CWINV1-RELATED"/>
    <property type="match status" value="1"/>
</dbReference>
<feature type="region of interest" description="Disordered" evidence="4">
    <location>
        <begin position="195"/>
        <end position="223"/>
    </location>
</feature>
<dbReference type="SUPFAM" id="SSF75005">
    <property type="entry name" value="Arabinanase/levansucrase/invertase"/>
    <property type="match status" value="1"/>
</dbReference>
<dbReference type="InterPro" id="IPR023296">
    <property type="entry name" value="Glyco_hydro_beta-prop_sf"/>
</dbReference>
<dbReference type="AlphaFoldDB" id="A0A7J7LLB3"/>
<evidence type="ECO:0000256" key="3">
    <source>
        <dbReference type="ARBA" id="ARBA00023295"/>
    </source>
</evidence>
<reference evidence="7 8" key="1">
    <citation type="journal article" date="2020" name="IScience">
        <title>Genome Sequencing of the Endangered Kingdonia uniflora (Circaeasteraceae, Ranunculales) Reveals Potential Mechanisms of Evolutionary Specialization.</title>
        <authorList>
            <person name="Sun Y."/>
            <person name="Deng T."/>
            <person name="Zhang A."/>
            <person name="Moore M.J."/>
            <person name="Landis J.B."/>
            <person name="Lin N."/>
            <person name="Zhang H."/>
            <person name="Zhang X."/>
            <person name="Huang J."/>
            <person name="Zhang X."/>
            <person name="Sun H."/>
            <person name="Wang H."/>
        </authorList>
    </citation>
    <scope>NUCLEOTIDE SEQUENCE [LARGE SCALE GENOMIC DNA]</scope>
    <source>
        <strain evidence="7">TB1705</strain>
        <tissue evidence="7">Leaf</tissue>
    </source>
</reference>
<accession>A0A7J7LLB3</accession>
<gene>
    <name evidence="7" type="ORF">GIB67_029630</name>
</gene>
<keyword evidence="2" id="KW-0378">Hydrolase</keyword>
<protein>
    <submittedName>
        <fullName evidence="7">Uncharacterized protein</fullName>
    </submittedName>
</protein>
<evidence type="ECO:0000313" key="8">
    <source>
        <dbReference type="Proteomes" id="UP000541444"/>
    </source>
</evidence>
<dbReference type="Gene3D" id="3.10.450.330">
    <property type="match status" value="1"/>
</dbReference>
<dbReference type="Pfam" id="PF24861">
    <property type="entry name" value="SUS_N"/>
    <property type="match status" value="1"/>
</dbReference>
<evidence type="ECO:0000256" key="2">
    <source>
        <dbReference type="ARBA" id="ARBA00022801"/>
    </source>
</evidence>
<feature type="domain" description="Sucrose synthase N-terminal" evidence="6">
    <location>
        <begin position="110"/>
        <end position="152"/>
    </location>
</feature>
<evidence type="ECO:0000259" key="6">
    <source>
        <dbReference type="Pfam" id="PF24861"/>
    </source>
</evidence>
<dbReference type="GO" id="GO:0016798">
    <property type="term" value="F:hydrolase activity, acting on glycosyl bonds"/>
    <property type="evidence" value="ECO:0007669"/>
    <property type="project" value="UniProtKB-KW"/>
</dbReference>
<dbReference type="OrthoDB" id="202537at2759"/>
<sequence length="434" mass="49568">MHYNRAAFDLEIMKHSYQHRQHQSKKNEEISVEVQKPLIPEHDDPAAPTQSVLQFNKQQQSDQECENLNKIELGRFVKREAVIDEEYWYLKDKILDCRYTESYKGNLKIRIENKGKEIYQPHHLLEDIKAISKNDRKRLMKGVFGDIIRSTQVRSSDLFDVNGCWSGSATILPGDKPAMLYTGLDTQNCQVQNLAIPKNLSDPKDRNKNEKPMSSSNSHNSDESGKGVIYFAFPMSFNKLEAEMFQARNYRILQNSSTLIPIHHRRDQALVEHLQLHYQQLGFVMETKQMMVKKPCCALSADLLNLIIQFIEMKKIKGSAMAFFIKVGIMLKQSVINHTSSSPSLFQAIRFMSSSKLFIGGHSYGTDDGTLRDAFATHGEVLEGMIGISTLIFSLKFFFLSSFRAAPFPTPTPDFNGYKGARDIIKDDTVTIHN</sequence>
<comment type="caution">
    <text evidence="7">The sequence shown here is derived from an EMBL/GenBank/DDBJ whole genome shotgun (WGS) entry which is preliminary data.</text>
</comment>
<dbReference type="Proteomes" id="UP000541444">
    <property type="component" value="Unassembled WGS sequence"/>
</dbReference>
<feature type="domain" description="Glycosyl hydrolase family 32 N-terminal" evidence="5">
    <location>
        <begin position="153"/>
        <end position="215"/>
    </location>
</feature>
<evidence type="ECO:0000313" key="7">
    <source>
        <dbReference type="EMBL" id="KAF6143461.1"/>
    </source>
</evidence>
<evidence type="ECO:0000256" key="4">
    <source>
        <dbReference type="SAM" id="MobiDB-lite"/>
    </source>
</evidence>
<evidence type="ECO:0000259" key="5">
    <source>
        <dbReference type="Pfam" id="PF00251"/>
    </source>
</evidence>
<comment type="similarity">
    <text evidence="1">Belongs to the glycosyl hydrolase 32 family.</text>
</comment>
<keyword evidence="3" id="KW-0326">Glycosidase</keyword>
<dbReference type="Gene3D" id="2.115.10.20">
    <property type="entry name" value="Glycosyl hydrolase domain, family 43"/>
    <property type="match status" value="1"/>
</dbReference>
<proteinExistence type="inferred from homology"/>
<dbReference type="InterPro" id="IPR050551">
    <property type="entry name" value="Fructan_Metab_Enzymes"/>
</dbReference>
<feature type="compositionally biased region" description="Basic and acidic residues" evidence="4">
    <location>
        <begin position="201"/>
        <end position="211"/>
    </location>
</feature>